<dbReference type="EMBL" id="CP013611">
    <property type="protein sequence ID" value="ALU42086.1"/>
    <property type="molecule type" value="Genomic_DNA"/>
</dbReference>
<evidence type="ECO:0000256" key="5">
    <source>
        <dbReference type="ARBA" id="ARBA00023136"/>
    </source>
</evidence>
<name>A0A0U3HWS3_9GAMM</name>
<dbReference type="GO" id="GO:0005886">
    <property type="term" value="C:plasma membrane"/>
    <property type="evidence" value="ECO:0007669"/>
    <property type="project" value="UniProtKB-SubCell"/>
</dbReference>
<dbReference type="PANTHER" id="PTHR30572:SF18">
    <property type="entry name" value="ABC-TYPE MACROLIDE FAMILY EXPORT SYSTEM PERMEASE COMPONENT 2"/>
    <property type="match status" value="1"/>
</dbReference>
<feature type="transmembrane region" description="Helical" evidence="6">
    <location>
        <begin position="416"/>
        <end position="439"/>
    </location>
</feature>
<dbReference type="GO" id="GO:0022857">
    <property type="term" value="F:transmembrane transporter activity"/>
    <property type="evidence" value="ECO:0007669"/>
    <property type="project" value="TreeGrafter"/>
</dbReference>
<dbReference type="InterPro" id="IPR050250">
    <property type="entry name" value="Macrolide_Exporter_MacB"/>
</dbReference>
<feature type="domain" description="ABC3 transporter permease C-terminal" evidence="7">
    <location>
        <begin position="285"/>
        <end position="399"/>
    </location>
</feature>
<evidence type="ECO:0000259" key="8">
    <source>
        <dbReference type="Pfam" id="PF12704"/>
    </source>
</evidence>
<proteinExistence type="predicted"/>
<keyword evidence="2" id="KW-1003">Cell membrane</keyword>
<feature type="transmembrane region" description="Helical" evidence="6">
    <location>
        <begin position="21"/>
        <end position="41"/>
    </location>
</feature>
<feature type="domain" description="MacB-like periplasmic core" evidence="8">
    <location>
        <begin position="20"/>
        <end position="224"/>
    </location>
</feature>
<organism evidence="9 10">
    <name type="scientific">Pseudoalteromonas rubra</name>
    <dbReference type="NCBI Taxonomy" id="43658"/>
    <lineage>
        <taxon>Bacteria</taxon>
        <taxon>Pseudomonadati</taxon>
        <taxon>Pseudomonadota</taxon>
        <taxon>Gammaproteobacteria</taxon>
        <taxon>Alteromonadales</taxon>
        <taxon>Pseudoalteromonadaceae</taxon>
        <taxon>Pseudoalteromonas</taxon>
    </lineage>
</organism>
<keyword evidence="5 6" id="KW-0472">Membrane</keyword>
<gene>
    <name evidence="9" type="ORF">AT705_03520</name>
</gene>
<feature type="domain" description="MacB-like periplasmic core" evidence="8">
    <location>
        <begin position="427"/>
        <end position="648"/>
    </location>
</feature>
<feature type="domain" description="ABC3 transporter permease C-terminal" evidence="7">
    <location>
        <begin position="684"/>
        <end position="794"/>
    </location>
</feature>
<evidence type="ECO:0000259" key="7">
    <source>
        <dbReference type="Pfam" id="PF02687"/>
    </source>
</evidence>
<evidence type="ECO:0000256" key="1">
    <source>
        <dbReference type="ARBA" id="ARBA00004651"/>
    </source>
</evidence>
<keyword evidence="4 6" id="KW-1133">Transmembrane helix</keyword>
<keyword evidence="3 6" id="KW-0812">Transmembrane</keyword>
<evidence type="ECO:0000256" key="6">
    <source>
        <dbReference type="SAM" id="Phobius"/>
    </source>
</evidence>
<dbReference type="AlphaFoldDB" id="A0A0U3HWS3"/>
<feature type="transmembrane region" description="Helical" evidence="6">
    <location>
        <begin position="328"/>
        <end position="353"/>
    </location>
</feature>
<feature type="transmembrane region" description="Helical" evidence="6">
    <location>
        <begin position="772"/>
        <end position="793"/>
    </location>
</feature>
<feature type="transmembrane region" description="Helical" evidence="6">
    <location>
        <begin position="727"/>
        <end position="752"/>
    </location>
</feature>
<feature type="transmembrane region" description="Helical" evidence="6">
    <location>
        <begin position="684"/>
        <end position="706"/>
    </location>
</feature>
<comment type="subcellular location">
    <subcellularLocation>
        <location evidence="1">Cell membrane</location>
        <topology evidence="1">Multi-pass membrane protein</topology>
    </subcellularLocation>
</comment>
<reference evidence="9 10" key="1">
    <citation type="submission" date="2015-12" db="EMBL/GenBank/DDBJ databases">
        <title>Complete genome sequence of Pseudoalteromonas rubra SCSIO 6842, harboring a conjugative plasmid.</title>
        <authorList>
            <person name="Li B."/>
            <person name="Wang X."/>
        </authorList>
    </citation>
    <scope>NUCLEOTIDE SEQUENCE [LARGE SCALE GENOMIC DNA]</scope>
    <source>
        <strain evidence="9 10">SCSIO 6842</strain>
    </source>
</reference>
<protein>
    <submittedName>
        <fullName evidence="9">ABC transporter permease</fullName>
    </submittedName>
</protein>
<dbReference type="InterPro" id="IPR025857">
    <property type="entry name" value="MacB_PCD"/>
</dbReference>
<dbReference type="RefSeq" id="WP_058795516.1">
    <property type="nucleotide sequence ID" value="NZ_CP013611.1"/>
</dbReference>
<evidence type="ECO:0000256" key="4">
    <source>
        <dbReference type="ARBA" id="ARBA00022989"/>
    </source>
</evidence>
<accession>A0A0U3HWS3</accession>
<evidence type="ECO:0000256" key="3">
    <source>
        <dbReference type="ARBA" id="ARBA00022692"/>
    </source>
</evidence>
<evidence type="ECO:0000313" key="10">
    <source>
        <dbReference type="Proteomes" id="UP000069015"/>
    </source>
</evidence>
<dbReference type="KEGG" id="prr:AT705_03520"/>
<dbReference type="Proteomes" id="UP000069015">
    <property type="component" value="Chromosome 1"/>
</dbReference>
<evidence type="ECO:0000256" key="2">
    <source>
        <dbReference type="ARBA" id="ARBA00022475"/>
    </source>
</evidence>
<feature type="transmembrane region" description="Helical" evidence="6">
    <location>
        <begin position="373"/>
        <end position="395"/>
    </location>
</feature>
<dbReference type="InterPro" id="IPR003838">
    <property type="entry name" value="ABC3_permease_C"/>
</dbReference>
<evidence type="ECO:0000313" key="9">
    <source>
        <dbReference type="EMBL" id="ALU42086.1"/>
    </source>
</evidence>
<feature type="transmembrane region" description="Helical" evidence="6">
    <location>
        <begin position="283"/>
        <end position="307"/>
    </location>
</feature>
<dbReference type="Pfam" id="PF12704">
    <property type="entry name" value="MacB_PCD"/>
    <property type="match status" value="2"/>
</dbReference>
<dbReference type="PANTHER" id="PTHR30572">
    <property type="entry name" value="MEMBRANE COMPONENT OF TRANSPORTER-RELATED"/>
    <property type="match status" value="1"/>
</dbReference>
<sequence length="804" mass="90203">MISLLFTMTWRNMLRSKRTTVIQLLSLIIGLTCFMLIQLYVAHQHSFNSHFKDADNIYRINLLRDDNRPQTLTPLRLAEELTSNFPEITDTTRISVSTISVRNSSGVFAERALFVDENFFSFFDYSLIEGDVHTALQAPDKVVLHEAQALKYFSRSTQVIGEQLNINGKSYQVAAIIKYSAAPTTIPSEIILPIQNYFQQLPNERWRTLWNFNATITFAKVTQATAIKSLTANISDYYQQRVEGLSSYKRYRVMFEPLLDVYLNATATRSLIPPGSREMVDTFVLISIMLLVLACINFTNLATATSLRRAREVGVKKALGASPNQLALHYLIESLFITLFALGAALALTAMLLGAFNQLMGSQIALILSFKHILTLILTLLCVTFLAGGYPAVFLSRMNAALVLKGVIDAGKGGILFRRILMVIQFIIAMLLLIASTVVSHQMHHLSTMAQGYDRENVLIINRGAAVYQDFKRQVSRFADVASLSMSHTIPTKATRTSAVVRTQETPGNEIWVGNNPVSYDYFRTMGITLLSGRVFQRQFPGDPYFEDNQNTGNTRGNLIINATLAAKLDADPNEIIGRFLTLGSASEGLHRHQVIGVVEDTHHVDASQRVPPMIYVLSESPEDMALRWIAIRLKSGFNQAVLRQLEQTWLALDSNRAFKYEWLSGLFDAQYHNQTQHLQLLELFTLIALVMSIAGLYAVAAFTLLQSLKEIAIRQIMGAKNWQIYALFQFRFGILVLFATLVALPIAFILLSDWLNQYIYRIELPASAFVMSSFACLAVAGVTVQMVALKAVRSRPVDTLRRE</sequence>
<dbReference type="Pfam" id="PF02687">
    <property type="entry name" value="FtsX"/>
    <property type="match status" value="2"/>
</dbReference>